<evidence type="ECO:0000313" key="1">
    <source>
        <dbReference type="EMBL" id="SPX41287.1"/>
    </source>
</evidence>
<dbReference type="EMBL" id="UASK01000004">
    <property type="protein sequence ID" value="SPX41287.1"/>
    <property type="molecule type" value="Genomic_DNA"/>
</dbReference>
<dbReference type="AlphaFoldDB" id="A0A2X1RP01"/>
<organism evidence="1 2">
    <name type="scientific">Haemophilus influenzae</name>
    <dbReference type="NCBI Taxonomy" id="727"/>
    <lineage>
        <taxon>Bacteria</taxon>
        <taxon>Pseudomonadati</taxon>
        <taxon>Pseudomonadota</taxon>
        <taxon>Gammaproteobacteria</taxon>
        <taxon>Pasteurellales</taxon>
        <taxon>Pasteurellaceae</taxon>
        <taxon>Haemophilus</taxon>
    </lineage>
</organism>
<name>A0A2X1RP01_HAEIF</name>
<evidence type="ECO:0000313" key="2">
    <source>
        <dbReference type="Proteomes" id="UP000249936"/>
    </source>
</evidence>
<dbReference type="Proteomes" id="UP000249936">
    <property type="component" value="Unassembled WGS sequence"/>
</dbReference>
<reference evidence="1 2" key="1">
    <citation type="submission" date="2018-06" db="EMBL/GenBank/DDBJ databases">
        <authorList>
            <consortium name="Pathogen Informatics"/>
            <person name="Doyle S."/>
        </authorList>
    </citation>
    <scope>NUCLEOTIDE SEQUENCE [LARGE SCALE GENOMIC DNA]</scope>
    <source>
        <strain evidence="1 2">NCTC11872</strain>
    </source>
</reference>
<sequence>MLGEQESVWEPVVAEQLFSQNQISETRPLKLRIRY</sequence>
<proteinExistence type="predicted"/>
<protein>
    <submittedName>
        <fullName evidence="1">Putative ABC-type oligopeptide transport system, periplasmic component</fullName>
    </submittedName>
</protein>
<accession>A0A2X1RP01</accession>
<gene>
    <name evidence="1" type="ORF">NCTC11872_00884</name>
</gene>